<comment type="similarity">
    <text evidence="6 7">Belongs to the class I-like SAM-binding methyltransferase superfamily. C5-methyltransferase family.</text>
</comment>
<proteinExistence type="inferred from homology"/>
<dbReference type="SUPFAM" id="SSF53335">
    <property type="entry name" value="S-adenosyl-L-methionine-dependent methyltransferases"/>
    <property type="match status" value="1"/>
</dbReference>
<dbReference type="GO" id="GO:0003886">
    <property type="term" value="F:DNA (cytosine-5-)-methyltransferase activity"/>
    <property type="evidence" value="ECO:0007669"/>
    <property type="project" value="UniProtKB-EC"/>
</dbReference>
<dbReference type="EC" id="2.1.1.37" evidence="1"/>
<evidence type="ECO:0000256" key="2">
    <source>
        <dbReference type="ARBA" id="ARBA00022603"/>
    </source>
</evidence>
<evidence type="ECO:0000256" key="4">
    <source>
        <dbReference type="ARBA" id="ARBA00022691"/>
    </source>
</evidence>
<dbReference type="InterPro" id="IPR050390">
    <property type="entry name" value="C5-Methyltransferase"/>
</dbReference>
<keyword evidence="8" id="KW-0614">Plasmid</keyword>
<feature type="active site" evidence="6">
    <location>
        <position position="260"/>
    </location>
</feature>
<dbReference type="AlphaFoldDB" id="A0A1J0AKT5"/>
<dbReference type="RefSeq" id="WP_172688840.1">
    <property type="nucleotide sequence ID" value="NZ_KX711616.1"/>
</dbReference>
<evidence type="ECO:0000256" key="3">
    <source>
        <dbReference type="ARBA" id="ARBA00022679"/>
    </source>
</evidence>
<protein>
    <recommendedName>
        <fullName evidence="1">DNA (cytosine-5-)-methyltransferase</fullName>
        <ecNumber evidence="1">2.1.1.37</ecNumber>
    </recommendedName>
</protein>
<evidence type="ECO:0000256" key="5">
    <source>
        <dbReference type="ARBA" id="ARBA00022747"/>
    </source>
</evidence>
<organism evidence="8">
    <name type="scientific">Bacillus subtilis</name>
    <dbReference type="NCBI Taxonomy" id="1423"/>
    <lineage>
        <taxon>Bacteria</taxon>
        <taxon>Bacillati</taxon>
        <taxon>Bacillota</taxon>
        <taxon>Bacilli</taxon>
        <taxon>Bacillales</taxon>
        <taxon>Bacillaceae</taxon>
        <taxon>Bacillus</taxon>
    </lineage>
</organism>
<dbReference type="InterPro" id="IPR029063">
    <property type="entry name" value="SAM-dependent_MTases_sf"/>
</dbReference>
<reference evidence="8" key="1">
    <citation type="journal article" date="2002" name="Mikrobiologiia">
        <title>Soil strain of Bacillus subtilis harboring a large plasmid that mediates high-frequency conjugal mobilization.</title>
        <authorList>
            <person name="Lotareva O.V."/>
            <person name="Poluektova E.U."/>
            <person name="Titok M.A."/>
            <person name="Prozorov A.A."/>
        </authorList>
    </citation>
    <scope>NUCLEOTIDE SEQUENCE</scope>
    <source>
        <strain evidence="8">72</strain>
        <plasmid evidence="8">pBS72</plasmid>
    </source>
</reference>
<dbReference type="GO" id="GO:0003677">
    <property type="term" value="F:DNA binding"/>
    <property type="evidence" value="ECO:0007669"/>
    <property type="project" value="TreeGrafter"/>
</dbReference>
<evidence type="ECO:0000313" key="8">
    <source>
        <dbReference type="EMBL" id="APB62353.1"/>
    </source>
</evidence>
<accession>A0A1J0AKT5</accession>
<dbReference type="PANTHER" id="PTHR10629:SF52">
    <property type="entry name" value="DNA (CYTOSINE-5)-METHYLTRANSFERASE 1"/>
    <property type="match status" value="1"/>
</dbReference>
<evidence type="ECO:0000256" key="6">
    <source>
        <dbReference type="PROSITE-ProRule" id="PRU01016"/>
    </source>
</evidence>
<dbReference type="EMBL" id="KX711616">
    <property type="protein sequence ID" value="APB62353.1"/>
    <property type="molecule type" value="Genomic_DNA"/>
</dbReference>
<dbReference type="NCBIfam" id="TIGR00675">
    <property type="entry name" value="dcm"/>
    <property type="match status" value="1"/>
</dbReference>
<name>A0A1J0AKT5_BACIU</name>
<dbReference type="InterPro" id="IPR001525">
    <property type="entry name" value="C5_MeTfrase"/>
</dbReference>
<dbReference type="GO" id="GO:0009307">
    <property type="term" value="P:DNA restriction-modification system"/>
    <property type="evidence" value="ECO:0007669"/>
    <property type="project" value="UniProtKB-KW"/>
</dbReference>
<keyword evidence="2 6" id="KW-0489">Methyltransferase</keyword>
<reference evidence="8" key="5">
    <citation type="submission" date="2016-08" db="EMBL/GenBank/DDBJ databases">
        <authorList>
            <person name="Satsunkevich N.E."/>
            <person name="Valentovich L.N."/>
            <person name="Kolomiets E.I."/>
            <person name="Titok M.A."/>
        </authorList>
    </citation>
    <scope>NUCLEOTIDE SEQUENCE</scope>
    <source>
        <strain evidence="8">72</strain>
        <plasmid evidence="8">pBS72</plasmid>
    </source>
</reference>
<reference evidence="8" key="3">
    <citation type="journal article" date="2004" name="Mol. Biol. (Mosk.)">
        <title>The replication system of plasmids from Bacillus subtilis environmental isolates.</title>
        <authorList>
            <person name="Lagodich A.V."/>
            <person name="Shtaniuk Iu.V."/>
            <person name="Prozorov A.A."/>
            <person name="Titok M.A."/>
        </authorList>
    </citation>
    <scope>NUCLEOTIDE SEQUENCE</scope>
    <source>
        <strain evidence="8">72</strain>
        <plasmid evidence="8">pBS72</plasmid>
    </source>
</reference>
<geneLocation type="plasmid" evidence="8">
    <name>pBS72</name>
</geneLocation>
<dbReference type="PANTHER" id="PTHR10629">
    <property type="entry name" value="CYTOSINE-SPECIFIC METHYLTRANSFERASE"/>
    <property type="match status" value="1"/>
</dbReference>
<dbReference type="Pfam" id="PF00145">
    <property type="entry name" value="DNA_methylase"/>
    <property type="match status" value="1"/>
</dbReference>
<dbReference type="PROSITE" id="PS51679">
    <property type="entry name" value="SAM_MT_C5"/>
    <property type="match status" value="1"/>
</dbReference>
<sequence length="521" mass="59051">MLIKKRTAKKSDRGIYLQDTQLNQTQFKAGSHFKYIIDSKQKQIVIVPSKSDGNTVSRRKHKDNTLKPVIDIRRKEALRVFKNADQLEVEIYEDQIIVRGLVEEKENILSKVKNILPFKNKKTASANKKVKKKIEVQFSKHQLRNAVGQDFEQLTIFDVIQESKTVSSDSYFNTQSFKHAFKNLNIPLQVISLFSGAGIMDQGFVEAGFEIKFALEKDEDAVKTYAHNIGNHIMQADIGKFDFTVFDKIGAPIMIAGPPCQGLSSANRKTNFLDNPNNKYIKYYIEAIKANSHCKVFVLENVEEILTAGNGRFKNEILSELSDFEITTGVINSADMGSAQSRKRAIFIGSKIGRIEIPKPIRLPGAYKTVREAFEGLHDNLPNQKDVTKPRTETLEKMKYIPQGGNWTFIPDFLKSDKMKTGKTHSSIFKRLEYDKPSITITNVRKSNILHPVENRVLSIRECARLFGLKDNFIFKGRLSSMQQQIANAVPVELAKSVAYAIKSVINKVNKRHDPLSPVLI</sequence>
<reference evidence="8" key="4">
    <citation type="journal article" date="2006" name="Microbiology">
        <title>The replicative polymerases PolC and DnaE are required for theta replication of the Bacillus subtilis plasmid pBS72.</title>
        <authorList>
            <person name="Titok M."/>
            <person name="Suski C."/>
            <person name="Dalmais B."/>
            <person name="Ehrlich S.D."/>
            <person name="Janniere L."/>
        </authorList>
    </citation>
    <scope>NUCLEOTIDE SEQUENCE</scope>
    <source>
        <strain evidence="8">72</strain>
        <plasmid evidence="8">pBS72</plasmid>
    </source>
</reference>
<keyword evidence="4 6" id="KW-0949">S-adenosyl-L-methionine</keyword>
<keyword evidence="3 6" id="KW-0808">Transferase</keyword>
<dbReference type="Gene3D" id="3.90.120.10">
    <property type="entry name" value="DNA Methylase, subunit A, domain 2"/>
    <property type="match status" value="1"/>
</dbReference>
<dbReference type="GO" id="GO:0032259">
    <property type="term" value="P:methylation"/>
    <property type="evidence" value="ECO:0007669"/>
    <property type="project" value="UniProtKB-KW"/>
</dbReference>
<dbReference type="GO" id="GO:0044027">
    <property type="term" value="P:negative regulation of gene expression via chromosomal CpG island methylation"/>
    <property type="evidence" value="ECO:0007669"/>
    <property type="project" value="TreeGrafter"/>
</dbReference>
<evidence type="ECO:0000256" key="7">
    <source>
        <dbReference type="RuleBase" id="RU000416"/>
    </source>
</evidence>
<gene>
    <name evidence="8" type="ORF">pBS72_0840</name>
</gene>
<dbReference type="PRINTS" id="PR00105">
    <property type="entry name" value="C5METTRFRASE"/>
</dbReference>
<evidence type="ECO:0000256" key="1">
    <source>
        <dbReference type="ARBA" id="ARBA00011975"/>
    </source>
</evidence>
<dbReference type="Gene3D" id="3.40.50.150">
    <property type="entry name" value="Vaccinia Virus protein VP39"/>
    <property type="match status" value="1"/>
</dbReference>
<reference evidence="8" key="2">
    <citation type="journal article" date="2003" name="Plasmid">
        <title>Bacillus subtilis soil isolates: plasmid replicon analysis and construction of a new theta-replicating vector.</title>
        <authorList>
            <person name="Titok M.A."/>
            <person name="Chapuis J."/>
            <person name="Selezneva Y.V."/>
            <person name="Lagodich A.V."/>
            <person name="Prokulevich V.A."/>
            <person name="Ehrlich S.D."/>
            <person name="Janniere L."/>
        </authorList>
    </citation>
    <scope>NUCLEOTIDE SEQUENCE</scope>
    <source>
        <strain evidence="8">72</strain>
        <plasmid evidence="8">pBS72</plasmid>
    </source>
</reference>
<keyword evidence="5" id="KW-0680">Restriction system</keyword>